<feature type="compositionally biased region" description="Low complexity" evidence="1">
    <location>
        <begin position="298"/>
        <end position="318"/>
    </location>
</feature>
<comment type="caution">
    <text evidence="2">The sequence shown here is derived from an EMBL/GenBank/DDBJ whole genome shotgun (WGS) entry which is preliminary data.</text>
</comment>
<protein>
    <submittedName>
        <fullName evidence="2">Uncharacterized protein</fullName>
    </submittedName>
</protein>
<dbReference type="EMBL" id="JAHLQT010044460">
    <property type="protein sequence ID" value="KAG7154456.1"/>
    <property type="molecule type" value="Genomic_DNA"/>
</dbReference>
<dbReference type="PANTHER" id="PTHR31027:SF2">
    <property type="entry name" value="LEBERCILIN DOMAIN-CONTAINING PROTEIN"/>
    <property type="match status" value="1"/>
</dbReference>
<name>A0A8J5J9G9_HOMAM</name>
<dbReference type="Proteomes" id="UP000747542">
    <property type="component" value="Unassembled WGS sequence"/>
</dbReference>
<feature type="compositionally biased region" description="Polar residues" evidence="1">
    <location>
        <begin position="319"/>
        <end position="339"/>
    </location>
</feature>
<reference evidence="2" key="1">
    <citation type="journal article" date="2021" name="Sci. Adv.">
        <title>The American lobster genome reveals insights on longevity, neural, and immune adaptations.</title>
        <authorList>
            <person name="Polinski J.M."/>
            <person name="Zimin A.V."/>
            <person name="Clark K.F."/>
            <person name="Kohn A.B."/>
            <person name="Sadowski N."/>
            <person name="Timp W."/>
            <person name="Ptitsyn A."/>
            <person name="Khanna P."/>
            <person name="Romanova D.Y."/>
            <person name="Williams P."/>
            <person name="Greenwood S.J."/>
            <person name="Moroz L.L."/>
            <person name="Walt D.R."/>
            <person name="Bodnar A.G."/>
        </authorList>
    </citation>
    <scope>NUCLEOTIDE SEQUENCE</scope>
    <source>
        <strain evidence="2">GMGI-L3</strain>
    </source>
</reference>
<organism evidence="2 3">
    <name type="scientific">Homarus americanus</name>
    <name type="common">American lobster</name>
    <dbReference type="NCBI Taxonomy" id="6706"/>
    <lineage>
        <taxon>Eukaryota</taxon>
        <taxon>Metazoa</taxon>
        <taxon>Ecdysozoa</taxon>
        <taxon>Arthropoda</taxon>
        <taxon>Crustacea</taxon>
        <taxon>Multicrustacea</taxon>
        <taxon>Malacostraca</taxon>
        <taxon>Eumalacostraca</taxon>
        <taxon>Eucarida</taxon>
        <taxon>Decapoda</taxon>
        <taxon>Pleocyemata</taxon>
        <taxon>Astacidea</taxon>
        <taxon>Nephropoidea</taxon>
        <taxon>Nephropidae</taxon>
        <taxon>Homarus</taxon>
    </lineage>
</organism>
<feature type="region of interest" description="Disordered" evidence="1">
    <location>
        <begin position="1"/>
        <end position="20"/>
    </location>
</feature>
<proteinExistence type="predicted"/>
<dbReference type="AlphaFoldDB" id="A0A8J5J9G9"/>
<dbReference type="PANTHER" id="PTHR31027">
    <property type="entry name" value="NUCLEAR SEGREGATION PROTEIN BFR1"/>
    <property type="match status" value="1"/>
</dbReference>
<evidence type="ECO:0000313" key="2">
    <source>
        <dbReference type="EMBL" id="KAG7154456.1"/>
    </source>
</evidence>
<evidence type="ECO:0000256" key="1">
    <source>
        <dbReference type="SAM" id="MobiDB-lite"/>
    </source>
</evidence>
<accession>A0A8J5J9G9</accession>
<dbReference type="InterPro" id="IPR039604">
    <property type="entry name" value="Bfr1"/>
</dbReference>
<feature type="compositionally biased region" description="Low complexity" evidence="1">
    <location>
        <begin position="340"/>
        <end position="362"/>
    </location>
</feature>
<feature type="region of interest" description="Disordered" evidence="1">
    <location>
        <begin position="298"/>
        <end position="405"/>
    </location>
</feature>
<feature type="compositionally biased region" description="Basic and acidic residues" evidence="1">
    <location>
        <begin position="395"/>
        <end position="405"/>
    </location>
</feature>
<evidence type="ECO:0000313" key="3">
    <source>
        <dbReference type="Proteomes" id="UP000747542"/>
    </source>
</evidence>
<sequence length="656" mass="72975">MTSTTSMNDTEGKPDAGADGTVTLMSQAEYNDKLETHQALVQAKSGELTQLMETLKNVRECKQPLTQVKDTLQQEINIANGAINTISEEATHLKQKLRYHSVKQIHGNIERLEYQLRNNNYKPREEQKILDEISMLQRSVKTLREYEAKQAENKKYRAERARLIEERNNNYSKIRALYAQEDDIKKSIATVRGDISSNKKAIDQLRQMKPKLEQGWMAHHHKLQAARAKRYEEKKRLRQEHTRERQEERRKLWEEYEASKEPYEEERKLCQVLISYLQSSLGGSTPCTPASSASLLLSPSTPGLTPATTPSTPRSSATYLFSPNTPTRTADVSSPSKNQSLNNTSSLNKPSTSSESNSSPSNMIPPDTSGSFYSKPKDDDDGFIKVSKRHKAKTKREQRMASRVKELPHTPDVLLKFSKLSIPPPKNTDQVAATIVSIQDCLQRFHTLSLSETNQVHEEEPSEDAGKLGETKYLRPTSLCVKGSLNLMGTTDYKALATPVASSSTAGLEHSFPGTSSPGVHQQTISTTIPVISVASPGTSWAPVISPDQFSTSDIPSNLNQITKSTQNNQPMYNGVHPSISRIAEQSHIAQHELNTIPDIPPEMKMCKDIVSQGNNESFFSMPVSYPSNLVELNNNAGCSYAAVAAKVNCNAFGLN</sequence>
<dbReference type="OrthoDB" id="6374253at2759"/>
<gene>
    <name evidence="2" type="ORF">Hamer_G018197</name>
</gene>
<keyword evidence="3" id="KW-1185">Reference proteome</keyword>